<keyword evidence="2" id="KW-1185">Reference proteome</keyword>
<protein>
    <submittedName>
        <fullName evidence="1">Uncharacterized protein</fullName>
    </submittedName>
</protein>
<evidence type="ECO:0000313" key="1">
    <source>
        <dbReference type="EMBL" id="KAH3858577.1"/>
    </source>
</evidence>
<proteinExistence type="predicted"/>
<gene>
    <name evidence="1" type="ORF">DPMN_101205</name>
</gene>
<name>A0A9D4LH36_DREPO</name>
<dbReference type="Proteomes" id="UP000828390">
    <property type="component" value="Unassembled WGS sequence"/>
</dbReference>
<reference evidence="1" key="1">
    <citation type="journal article" date="2019" name="bioRxiv">
        <title>The Genome of the Zebra Mussel, Dreissena polymorpha: A Resource for Invasive Species Research.</title>
        <authorList>
            <person name="McCartney M.A."/>
            <person name="Auch B."/>
            <person name="Kono T."/>
            <person name="Mallez S."/>
            <person name="Zhang Y."/>
            <person name="Obille A."/>
            <person name="Becker A."/>
            <person name="Abrahante J.E."/>
            <person name="Garbe J."/>
            <person name="Badalamenti J.P."/>
            <person name="Herman A."/>
            <person name="Mangelson H."/>
            <person name="Liachko I."/>
            <person name="Sullivan S."/>
            <person name="Sone E.D."/>
            <person name="Koren S."/>
            <person name="Silverstein K.A.T."/>
            <person name="Beckman K.B."/>
            <person name="Gohl D.M."/>
        </authorList>
    </citation>
    <scope>NUCLEOTIDE SEQUENCE</scope>
    <source>
        <strain evidence="1">Duluth1</strain>
        <tissue evidence="1">Whole animal</tissue>
    </source>
</reference>
<evidence type="ECO:0000313" key="2">
    <source>
        <dbReference type="Proteomes" id="UP000828390"/>
    </source>
</evidence>
<comment type="caution">
    <text evidence="1">The sequence shown here is derived from an EMBL/GenBank/DDBJ whole genome shotgun (WGS) entry which is preliminary data.</text>
</comment>
<dbReference type="AlphaFoldDB" id="A0A9D4LH36"/>
<accession>A0A9D4LH36</accession>
<organism evidence="1 2">
    <name type="scientific">Dreissena polymorpha</name>
    <name type="common">Zebra mussel</name>
    <name type="synonym">Mytilus polymorpha</name>
    <dbReference type="NCBI Taxonomy" id="45954"/>
    <lineage>
        <taxon>Eukaryota</taxon>
        <taxon>Metazoa</taxon>
        <taxon>Spiralia</taxon>
        <taxon>Lophotrochozoa</taxon>
        <taxon>Mollusca</taxon>
        <taxon>Bivalvia</taxon>
        <taxon>Autobranchia</taxon>
        <taxon>Heteroconchia</taxon>
        <taxon>Euheterodonta</taxon>
        <taxon>Imparidentia</taxon>
        <taxon>Neoheterodontei</taxon>
        <taxon>Myida</taxon>
        <taxon>Dreissenoidea</taxon>
        <taxon>Dreissenidae</taxon>
        <taxon>Dreissena</taxon>
    </lineage>
</organism>
<dbReference type="EMBL" id="JAIWYP010000003">
    <property type="protein sequence ID" value="KAH3858577.1"/>
    <property type="molecule type" value="Genomic_DNA"/>
</dbReference>
<reference evidence="1" key="2">
    <citation type="submission" date="2020-11" db="EMBL/GenBank/DDBJ databases">
        <authorList>
            <person name="McCartney M.A."/>
            <person name="Auch B."/>
            <person name="Kono T."/>
            <person name="Mallez S."/>
            <person name="Becker A."/>
            <person name="Gohl D.M."/>
            <person name="Silverstein K.A.T."/>
            <person name="Koren S."/>
            <person name="Bechman K.B."/>
            <person name="Herman A."/>
            <person name="Abrahante J.E."/>
            <person name="Garbe J."/>
        </authorList>
    </citation>
    <scope>NUCLEOTIDE SEQUENCE</scope>
    <source>
        <strain evidence="1">Duluth1</strain>
        <tissue evidence="1">Whole animal</tissue>
    </source>
</reference>
<sequence length="58" mass="6685">MVGLKNAQDTLNDMKQVADESQKAMKCFVENFYQKHAAMENEDYERALRGIAKSKNNM</sequence>